<dbReference type="InterPro" id="IPR016195">
    <property type="entry name" value="Pol/histidinol_Pase-like"/>
</dbReference>
<sequence>RDRLTPIEVVEMLVSVEGLPTIAHPRDLDNLEELLTKLKATGLVGMEVYYQDYTPDEVERLRALADKIGLIPLGGSDYHGFGGRHQREPGDIPLPDEPVERLLALARERGALERV</sequence>
<dbReference type="EMBL" id="LAZR01036099">
    <property type="protein sequence ID" value="KKL25753.1"/>
    <property type="molecule type" value="Genomic_DNA"/>
</dbReference>
<dbReference type="GO" id="GO:0004534">
    <property type="term" value="F:5'-3' RNA exonuclease activity"/>
    <property type="evidence" value="ECO:0007669"/>
    <property type="project" value="TreeGrafter"/>
</dbReference>
<protein>
    <recommendedName>
        <fullName evidence="2">PHP domain-containing protein</fullName>
    </recommendedName>
</protein>
<dbReference type="GO" id="GO:0035312">
    <property type="term" value="F:5'-3' DNA exonuclease activity"/>
    <property type="evidence" value="ECO:0007669"/>
    <property type="project" value="TreeGrafter"/>
</dbReference>
<dbReference type="PANTHER" id="PTHR42924">
    <property type="entry name" value="EXONUCLEASE"/>
    <property type="match status" value="1"/>
</dbReference>
<evidence type="ECO:0008006" key="2">
    <source>
        <dbReference type="Google" id="ProtNLM"/>
    </source>
</evidence>
<dbReference type="Gene3D" id="3.20.20.140">
    <property type="entry name" value="Metal-dependent hydrolases"/>
    <property type="match status" value="1"/>
</dbReference>
<accession>A0A0F9EPG9</accession>
<dbReference type="SUPFAM" id="SSF89550">
    <property type="entry name" value="PHP domain-like"/>
    <property type="match status" value="1"/>
</dbReference>
<gene>
    <name evidence="1" type="ORF">LCGC14_2402120</name>
</gene>
<name>A0A0F9EPG9_9ZZZZ</name>
<proteinExistence type="predicted"/>
<organism evidence="1">
    <name type="scientific">marine sediment metagenome</name>
    <dbReference type="NCBI Taxonomy" id="412755"/>
    <lineage>
        <taxon>unclassified sequences</taxon>
        <taxon>metagenomes</taxon>
        <taxon>ecological metagenomes</taxon>
    </lineage>
</organism>
<dbReference type="AlphaFoldDB" id="A0A0F9EPG9"/>
<evidence type="ECO:0000313" key="1">
    <source>
        <dbReference type="EMBL" id="KKL25753.1"/>
    </source>
</evidence>
<reference evidence="1" key="1">
    <citation type="journal article" date="2015" name="Nature">
        <title>Complex archaea that bridge the gap between prokaryotes and eukaryotes.</title>
        <authorList>
            <person name="Spang A."/>
            <person name="Saw J.H."/>
            <person name="Jorgensen S.L."/>
            <person name="Zaremba-Niedzwiedzka K."/>
            <person name="Martijn J."/>
            <person name="Lind A.E."/>
            <person name="van Eijk R."/>
            <person name="Schleper C."/>
            <person name="Guy L."/>
            <person name="Ettema T.J."/>
        </authorList>
    </citation>
    <scope>NUCLEOTIDE SEQUENCE</scope>
</reference>
<dbReference type="PANTHER" id="PTHR42924:SF3">
    <property type="entry name" value="POLYMERASE_HISTIDINOL PHOSPHATASE N-TERMINAL DOMAIN-CONTAINING PROTEIN"/>
    <property type="match status" value="1"/>
</dbReference>
<feature type="non-terminal residue" evidence="1">
    <location>
        <position position="1"/>
    </location>
</feature>
<dbReference type="InterPro" id="IPR052018">
    <property type="entry name" value="PHP_domain"/>
</dbReference>
<comment type="caution">
    <text evidence="1">The sequence shown here is derived from an EMBL/GenBank/DDBJ whole genome shotgun (WGS) entry which is preliminary data.</text>
</comment>